<sequence>MSEVVISNEHAPRGQFLRDYLYLDIEKVRSIAGQLEFGVPEEFRETDATMRKRSLGWEKFVSGSNESTEERYLQRSVVDSLFPELEAALEDGWLVDITEEFGAGVDKFSAIKSIRPEGSIFRLTAPGVLFDFEYFADTLSSFSAAAGGFEDFTKLMLADDGDSGDSLKRPSQKRPPKAVRIENSSRYRSIPADATAEDYIEEFEAADGTSPALFRSMARLTRGISRPGMTLIVESSADEDALVLAARFQQNRRYFDADSATVAARYGLSKQNWTIIGTIGHYTQSVEDVKLLNQLMNARGSVDSKGNFSRKYFIDTVSSLIQSFGAFGLSDIPQHPGISVIPIAVYRSFSRNP</sequence>
<accession>A0A1I5E5R5</accession>
<organism evidence="1 2">
    <name type="scientific">Amycolatopsis rubida</name>
    <dbReference type="NCBI Taxonomy" id="112413"/>
    <lineage>
        <taxon>Bacteria</taxon>
        <taxon>Bacillati</taxon>
        <taxon>Actinomycetota</taxon>
        <taxon>Actinomycetes</taxon>
        <taxon>Pseudonocardiales</taxon>
        <taxon>Pseudonocardiaceae</taxon>
        <taxon>Amycolatopsis</taxon>
    </lineage>
</organism>
<protein>
    <submittedName>
        <fullName evidence="1">Uncharacterized protein</fullName>
    </submittedName>
</protein>
<name>A0A1I5E5R5_9PSEU</name>
<dbReference type="Pfam" id="PF19952">
    <property type="entry name" value="DUF6414"/>
    <property type="match status" value="1"/>
</dbReference>
<dbReference type="InterPro" id="IPR045633">
    <property type="entry name" value="DUF6414"/>
</dbReference>
<evidence type="ECO:0000313" key="1">
    <source>
        <dbReference type="EMBL" id="SFO06834.1"/>
    </source>
</evidence>
<reference evidence="1 2" key="1">
    <citation type="submission" date="2016-10" db="EMBL/GenBank/DDBJ databases">
        <authorList>
            <person name="de Groot N.N."/>
        </authorList>
    </citation>
    <scope>NUCLEOTIDE SEQUENCE [LARGE SCALE GENOMIC DNA]</scope>
    <source>
        <strain evidence="1 2">DSM 44637</strain>
    </source>
</reference>
<dbReference type="Proteomes" id="UP000199137">
    <property type="component" value="Unassembled WGS sequence"/>
</dbReference>
<dbReference type="RefSeq" id="WP_143132364.1">
    <property type="nucleotide sequence ID" value="NZ_FOWC01000001.1"/>
</dbReference>
<gene>
    <name evidence="1" type="ORF">SAMN05421854_101511</name>
</gene>
<evidence type="ECO:0000313" key="2">
    <source>
        <dbReference type="Proteomes" id="UP000199137"/>
    </source>
</evidence>
<dbReference type="AlphaFoldDB" id="A0A1I5E5R5"/>
<dbReference type="OrthoDB" id="3631775at2"/>
<dbReference type="EMBL" id="FOWC01000001">
    <property type="protein sequence ID" value="SFO06834.1"/>
    <property type="molecule type" value="Genomic_DNA"/>
</dbReference>
<proteinExistence type="predicted"/>